<dbReference type="EMBL" id="OVEO01000015">
    <property type="protein sequence ID" value="SPR00659.1"/>
    <property type="molecule type" value="Genomic_DNA"/>
</dbReference>
<dbReference type="Gene3D" id="3.20.20.80">
    <property type="entry name" value="Glycosidases"/>
    <property type="match status" value="1"/>
</dbReference>
<proteinExistence type="predicted"/>
<feature type="region of interest" description="Disordered" evidence="1">
    <location>
        <begin position="475"/>
        <end position="692"/>
    </location>
</feature>
<name>A0A3P3YKK6_PLABS</name>
<feature type="chain" id="PRO_5018312391" description="Glycoside hydrolase family 5 domain-containing protein" evidence="3">
    <location>
        <begin position="24"/>
        <end position="777"/>
    </location>
</feature>
<evidence type="ECO:0000313" key="4">
    <source>
        <dbReference type="EMBL" id="SPR00659.1"/>
    </source>
</evidence>
<keyword evidence="2" id="KW-0812">Transmembrane</keyword>
<accession>A0A3P3YKK6</accession>
<feature type="compositionally biased region" description="Low complexity" evidence="1">
    <location>
        <begin position="666"/>
        <end position="678"/>
    </location>
</feature>
<sequence length="777" mass="82835">MTRSEVAVAAILVAGLMLDPSQASANIRFDGNVTNARPWIGVGGTVWPGDVSIRQAVADLNIGLVRLWSDVPDDLIARLTTLPPSATPAQLDAVWSAFPSGSAVRQSVAMLNASGVDVVLTIGIRAGMPATWLQAVNGNHVLLPPFCRVYGLTLAAGVAYLEALTGFRFPYLELLNEPDGTWSNMVNGTLYQDVLRATRSDLDRRGLSHVRIVGPGLSHVAPVDQYVGSVDASLLGAWSVHAYEWDTSVNAINGQQWMRRHFAAMAASSYPSSLPLIVTEFATTAFVFNGVAGNHSSVPYAARVASNLLELIYAGANGALIWEIHHQPSATTSDWGLLGADGTARPVYDAFRAITSRLPRHGVVLRPILLHGNLSAMALATTTAGSNVTVAIVNASPSSQTAIVALDGFCCPTCQPVITGATSWNTQAAPTVSLSASASSASFNVSVPVNAIVTVALACTSRRLATTRRRTTIAVPIRGKTSSKSVRRRTSAGKSSRRRTTIAVPNRGKTSSKSARRRTSAGKSSRRRTTIAVPNRGKTSSKSARRRTSAGKSSRRNTTIAVPIRGKTSPKSVRRRTSAGKSSRRRTTIAVPIRGKTSSKSVRRRTSAGKSSRRRTTIAVPIRGKTSSKPVRRRTSAGKSSRRAATIAVPIRGKASSQASRRRRTSAGASSRRTASTGIPIRRQATSSGAPRGLLRVSTSKAAQAIDARPTTVDSTPFGLPSIHWPSWALAVSPWVAVVLFVALIVTWAGIWRRRRLSQQRARETAVRNLMDNLADM</sequence>
<evidence type="ECO:0008006" key="6">
    <source>
        <dbReference type="Google" id="ProtNLM"/>
    </source>
</evidence>
<organism evidence="4 5">
    <name type="scientific">Plasmodiophora brassicae</name>
    <name type="common">Clubroot disease agent</name>
    <dbReference type="NCBI Taxonomy" id="37360"/>
    <lineage>
        <taxon>Eukaryota</taxon>
        <taxon>Sar</taxon>
        <taxon>Rhizaria</taxon>
        <taxon>Endomyxa</taxon>
        <taxon>Phytomyxea</taxon>
        <taxon>Plasmodiophorida</taxon>
        <taxon>Plasmodiophoridae</taxon>
        <taxon>Plasmodiophora</taxon>
    </lineage>
</organism>
<dbReference type="AlphaFoldDB" id="A0A3P3YKK6"/>
<keyword evidence="3" id="KW-0732">Signal</keyword>
<feature type="compositionally biased region" description="Basic residues" evidence="1">
    <location>
        <begin position="543"/>
        <end position="555"/>
    </location>
</feature>
<keyword evidence="4" id="KW-0496">Mitochondrion</keyword>
<feature type="compositionally biased region" description="Basic residues" evidence="1">
    <location>
        <begin position="601"/>
        <end position="616"/>
    </location>
</feature>
<dbReference type="InterPro" id="IPR017853">
    <property type="entry name" value="GH"/>
</dbReference>
<protein>
    <recommendedName>
        <fullName evidence="6">Glycoside hydrolase family 5 domain-containing protein</fullName>
    </recommendedName>
</protein>
<feature type="compositionally biased region" description="Basic residues" evidence="1">
    <location>
        <begin position="485"/>
        <end position="500"/>
    </location>
</feature>
<keyword evidence="2" id="KW-0472">Membrane</keyword>
<evidence type="ECO:0000256" key="2">
    <source>
        <dbReference type="SAM" id="Phobius"/>
    </source>
</evidence>
<evidence type="ECO:0000256" key="1">
    <source>
        <dbReference type="SAM" id="MobiDB-lite"/>
    </source>
</evidence>
<feature type="compositionally biased region" description="Basic residues" evidence="1">
    <location>
        <begin position="572"/>
        <end position="587"/>
    </location>
</feature>
<feature type="compositionally biased region" description="Basic residues" evidence="1">
    <location>
        <begin position="514"/>
        <end position="529"/>
    </location>
</feature>
<gene>
    <name evidence="4" type="ORF">PLBR_LOCUS7874</name>
</gene>
<feature type="signal peptide" evidence="3">
    <location>
        <begin position="1"/>
        <end position="23"/>
    </location>
</feature>
<feature type="transmembrane region" description="Helical" evidence="2">
    <location>
        <begin position="728"/>
        <end position="751"/>
    </location>
</feature>
<dbReference type="Proteomes" id="UP000290189">
    <property type="component" value="Unassembled WGS sequence"/>
</dbReference>
<reference evidence="4 5" key="1">
    <citation type="submission" date="2018-03" db="EMBL/GenBank/DDBJ databases">
        <authorList>
            <person name="Fogelqvist J."/>
        </authorList>
    </citation>
    <scope>NUCLEOTIDE SEQUENCE [LARGE SCALE GENOMIC DNA]</scope>
</reference>
<geneLocation type="mitochondrion" evidence="4"/>
<evidence type="ECO:0000313" key="5">
    <source>
        <dbReference type="Proteomes" id="UP000290189"/>
    </source>
</evidence>
<keyword evidence="2" id="KW-1133">Transmembrane helix</keyword>
<feature type="compositionally biased region" description="Basic residues" evidence="1">
    <location>
        <begin position="630"/>
        <end position="642"/>
    </location>
</feature>
<evidence type="ECO:0000256" key="3">
    <source>
        <dbReference type="SAM" id="SignalP"/>
    </source>
</evidence>
<dbReference type="SUPFAM" id="SSF51445">
    <property type="entry name" value="(Trans)glycosidases"/>
    <property type="match status" value="1"/>
</dbReference>